<dbReference type="EMBL" id="BK015938">
    <property type="protein sequence ID" value="DAF86157.1"/>
    <property type="molecule type" value="Genomic_DNA"/>
</dbReference>
<protein>
    <submittedName>
        <fullName evidence="1">Uncharacterized protein</fullName>
    </submittedName>
</protein>
<organism evidence="1">
    <name type="scientific">Myoviridae sp. ct17M4</name>
    <dbReference type="NCBI Taxonomy" id="2825016"/>
    <lineage>
        <taxon>Viruses</taxon>
        <taxon>Duplodnaviria</taxon>
        <taxon>Heunggongvirae</taxon>
        <taxon>Uroviricota</taxon>
        <taxon>Caudoviricetes</taxon>
    </lineage>
</organism>
<name>A0A8S5TVC2_9CAUD</name>
<dbReference type="InterPro" id="IPR054438">
    <property type="entry name" value="Struct_cement_gp24/gp6"/>
</dbReference>
<sequence length="154" mass="15718">MAQAKTFNWYGSEDAVGIPGMKADTTGDVVDSLVAESGMNPGDPVIRGTSAGQVKAVTAATDGPKAIGIALHVHREPATESKYYEAGYTVPVLTFGDVYVVAGGDVVAGDKADAAVAEDGSISFTKSAGTNTIPGAVFLDAGSKGDIVRLRIRQ</sequence>
<dbReference type="Pfam" id="PF22758">
    <property type="entry name" value="Phage_cement"/>
    <property type="match status" value="1"/>
</dbReference>
<reference evidence="1" key="1">
    <citation type="journal article" date="2021" name="Proc. Natl. Acad. Sci. U.S.A.">
        <title>A Catalog of Tens of Thousands of Viruses from Human Metagenomes Reveals Hidden Associations with Chronic Diseases.</title>
        <authorList>
            <person name="Tisza M.J."/>
            <person name="Buck C.B."/>
        </authorList>
    </citation>
    <scope>NUCLEOTIDE SEQUENCE</scope>
    <source>
        <strain evidence="1">Ct17M4</strain>
    </source>
</reference>
<evidence type="ECO:0000313" key="1">
    <source>
        <dbReference type="EMBL" id="DAF86157.1"/>
    </source>
</evidence>
<accession>A0A8S5TVC2</accession>
<proteinExistence type="predicted"/>